<sequence length="571" mass="64587">MTKSAPNSPLGTSAELKGVQLRHLPNLEEIPRTALDDPLRKLLEKAVAIQLKAVKGNVSISQFAFENLIILVEQMLSNMLVDLHKMVNIQRRHCISKKDLLLIIDGYNLTCADLMVELERSQYVRSHNLERVRKVREESEVVEAKEKTPLSESELLGSKHPEFFIQDKEILTLVPPTPKDTKYVPRWLPEFPPDHTYRFTSQFNRPITDERLMKRKLAEEADLSEKALIHLSKLSNEESPTEGADSDEIFKESQQDTQLIFGPAKKKKTAAINGASDLLRTLPQQNYNVEEYARNRVEIARRKVDEYERHQLLLQKGAFIKAAHMLSPFAKKRNCKQVEKEVRTLLHRSYIGLLKSAPLLREQRKRELELAEENRRLREEQIRKEREERLKNSKDYDVLDLDNLNEDPFFGGLGSSDTEDEKEPLHPEDGGKLGNAVPSATPENNDHANSMSADVPRHSALDETESQDLTREPNLDFGSEKNKEGHTSGGFSFQTATNPRLSPGGPSSALHDFTSTPPAPPSSDNGEIHEETPSTSAPQDPDDEEQQQQKAPSADAGVDDVPVDYEEPRIT</sequence>
<feature type="coiled-coil region" evidence="7">
    <location>
        <begin position="360"/>
        <end position="390"/>
    </location>
</feature>
<evidence type="ECO:0000256" key="6">
    <source>
        <dbReference type="ARBA" id="ARBA00023242"/>
    </source>
</evidence>
<dbReference type="GO" id="GO:0006367">
    <property type="term" value="P:transcription initiation at RNA polymerase II promoter"/>
    <property type="evidence" value="ECO:0007669"/>
    <property type="project" value="TreeGrafter"/>
</dbReference>
<keyword evidence="6" id="KW-0539">Nucleus</keyword>
<dbReference type="Pfam" id="PF10406">
    <property type="entry name" value="TAF8_C"/>
    <property type="match status" value="1"/>
</dbReference>
<evidence type="ECO:0000256" key="3">
    <source>
        <dbReference type="ARBA" id="ARBA00017307"/>
    </source>
</evidence>
<dbReference type="EMBL" id="LN890565">
    <property type="protein sequence ID" value="CUS21426.1"/>
    <property type="molecule type" value="Genomic_DNA"/>
</dbReference>
<keyword evidence="7" id="KW-0175">Coiled coil</keyword>
<dbReference type="CDD" id="cd08049">
    <property type="entry name" value="TAF8"/>
    <property type="match status" value="1"/>
</dbReference>
<gene>
    <name evidence="10" type="ORF">LAQU0_S03e02322g</name>
</gene>
<accession>A0A0P1KRG6</accession>
<dbReference type="AlphaFoldDB" id="A0A0P1KRG6"/>
<evidence type="ECO:0000256" key="2">
    <source>
        <dbReference type="ARBA" id="ARBA00008767"/>
    </source>
</evidence>
<keyword evidence="4" id="KW-0805">Transcription regulation</keyword>
<evidence type="ECO:0000313" key="10">
    <source>
        <dbReference type="EMBL" id="CUS21426.1"/>
    </source>
</evidence>
<dbReference type="OrthoDB" id="2193813at2759"/>
<dbReference type="PANTHER" id="PTHR46469:SF1">
    <property type="entry name" value="TRANSCRIPTION INITIATION FACTOR TFIID SUBUNIT 8"/>
    <property type="match status" value="1"/>
</dbReference>
<protein>
    <recommendedName>
        <fullName evidence="3">Transcription initiation factor TFIID subunit 8</fullName>
    </recommendedName>
</protein>
<feature type="domain" description="Transcription factor TFIID subunit 8 C-terminal" evidence="9">
    <location>
        <begin position="183"/>
        <end position="231"/>
    </location>
</feature>
<feature type="compositionally biased region" description="Polar residues" evidence="8">
    <location>
        <begin position="489"/>
        <end position="500"/>
    </location>
</feature>
<name>A0A0P1KRG6_9SACH</name>
<comment type="subcellular location">
    <subcellularLocation>
        <location evidence="1">Nucleus</location>
    </subcellularLocation>
</comment>
<dbReference type="PANTHER" id="PTHR46469">
    <property type="entry name" value="TRANSCRIPTION INITIATION FACTOR TFIID SUBUNIT 8"/>
    <property type="match status" value="1"/>
</dbReference>
<reference evidence="11" key="1">
    <citation type="submission" date="2015-10" db="EMBL/GenBank/DDBJ databases">
        <authorList>
            <person name="Devillers H."/>
        </authorList>
    </citation>
    <scope>NUCLEOTIDE SEQUENCE [LARGE SCALE GENOMIC DNA]</scope>
</reference>
<proteinExistence type="inferred from homology"/>
<dbReference type="GO" id="GO:0005669">
    <property type="term" value="C:transcription factor TFIID complex"/>
    <property type="evidence" value="ECO:0007669"/>
    <property type="project" value="InterPro"/>
</dbReference>
<feature type="compositionally biased region" description="Polar residues" evidence="8">
    <location>
        <begin position="441"/>
        <end position="452"/>
    </location>
</feature>
<keyword evidence="5" id="KW-0804">Transcription</keyword>
<keyword evidence="11" id="KW-1185">Reference proteome</keyword>
<evidence type="ECO:0000259" key="9">
    <source>
        <dbReference type="Pfam" id="PF10406"/>
    </source>
</evidence>
<evidence type="ECO:0000256" key="5">
    <source>
        <dbReference type="ARBA" id="ARBA00023163"/>
    </source>
</evidence>
<dbReference type="InterPro" id="IPR037818">
    <property type="entry name" value="TAF8"/>
</dbReference>
<organism evidence="10 11">
    <name type="scientific">Lachancea quebecensis</name>
    <dbReference type="NCBI Taxonomy" id="1654605"/>
    <lineage>
        <taxon>Eukaryota</taxon>
        <taxon>Fungi</taxon>
        <taxon>Dikarya</taxon>
        <taxon>Ascomycota</taxon>
        <taxon>Saccharomycotina</taxon>
        <taxon>Saccharomycetes</taxon>
        <taxon>Saccharomycetales</taxon>
        <taxon>Saccharomycetaceae</taxon>
        <taxon>Lachancea</taxon>
    </lineage>
</organism>
<evidence type="ECO:0000256" key="1">
    <source>
        <dbReference type="ARBA" id="ARBA00004123"/>
    </source>
</evidence>
<evidence type="ECO:0000256" key="8">
    <source>
        <dbReference type="SAM" id="MobiDB-lite"/>
    </source>
</evidence>
<feature type="compositionally biased region" description="Basic and acidic residues" evidence="8">
    <location>
        <begin position="468"/>
        <end position="486"/>
    </location>
</feature>
<dbReference type="InterPro" id="IPR019473">
    <property type="entry name" value="TFIID_su8_C"/>
</dbReference>
<evidence type="ECO:0000313" key="11">
    <source>
        <dbReference type="Proteomes" id="UP000236544"/>
    </source>
</evidence>
<evidence type="ECO:0000256" key="4">
    <source>
        <dbReference type="ARBA" id="ARBA00023015"/>
    </source>
</evidence>
<dbReference type="Proteomes" id="UP000236544">
    <property type="component" value="Unassembled WGS sequence"/>
</dbReference>
<evidence type="ECO:0000256" key="7">
    <source>
        <dbReference type="SAM" id="Coils"/>
    </source>
</evidence>
<feature type="region of interest" description="Disordered" evidence="8">
    <location>
        <begin position="409"/>
        <end position="571"/>
    </location>
</feature>
<comment type="similarity">
    <text evidence="2">Belongs to the TAF8 family.</text>
</comment>